<comment type="caution">
    <text evidence="1">The sequence shown here is derived from an EMBL/GenBank/DDBJ whole genome shotgun (WGS) entry which is preliminary data.</text>
</comment>
<dbReference type="GeneID" id="25986796"/>
<dbReference type="KEGG" id="tasa:A1Q1_03283"/>
<protein>
    <submittedName>
        <fullName evidence="1">Uncharacterized protein</fullName>
    </submittedName>
</protein>
<organism evidence="1 2">
    <name type="scientific">Trichosporon asahii var. asahii (strain ATCC 90039 / CBS 2479 / JCM 2466 / KCTC 7840 / NBRC 103889/ NCYC 2677 / UAMH 7654)</name>
    <name type="common">Yeast</name>
    <dbReference type="NCBI Taxonomy" id="1186058"/>
    <lineage>
        <taxon>Eukaryota</taxon>
        <taxon>Fungi</taxon>
        <taxon>Dikarya</taxon>
        <taxon>Basidiomycota</taxon>
        <taxon>Agaricomycotina</taxon>
        <taxon>Tremellomycetes</taxon>
        <taxon>Trichosporonales</taxon>
        <taxon>Trichosporonaceae</taxon>
        <taxon>Trichosporon</taxon>
    </lineage>
</organism>
<evidence type="ECO:0000313" key="2">
    <source>
        <dbReference type="Proteomes" id="UP000002748"/>
    </source>
</evidence>
<dbReference type="RefSeq" id="XP_014179038.1">
    <property type="nucleotide sequence ID" value="XM_014323563.1"/>
</dbReference>
<evidence type="ECO:0000313" key="1">
    <source>
        <dbReference type="EMBL" id="EJT47822.1"/>
    </source>
</evidence>
<name>J6EYA0_TRIAS</name>
<sequence>MQPHEYDLTPGPDPLLSPSELHTPKCMLMTARSILLQRWVTPRRKDIAALVVEGYTRESAHKALQRTRNLLEASAFLRAHLEREVWIRDFRELHGYRRVPSELALTRFRDPDTAFAYLKHWEHTVFHPLCPFCHRQLEALGPAGEERRQAIIAATERAANEQVDYERVTPWIDGQSRWGKEGEYEKGHVRRRLRRNRRADFTRWLSAAEPTFFSIAEVGAERGPAQPVAASDEAGGTAQELRTVCEPILSVYLCGVGA</sequence>
<accession>J6EYA0</accession>
<dbReference type="VEuPathDB" id="FungiDB:A1Q1_03283"/>
<gene>
    <name evidence="1" type="ORF">A1Q1_03283</name>
</gene>
<dbReference type="HOGENOM" id="CLU_1078441_0_0_1"/>
<dbReference type="AlphaFoldDB" id="J6EYA0"/>
<dbReference type="EMBL" id="ALBS01000227">
    <property type="protein sequence ID" value="EJT47822.1"/>
    <property type="molecule type" value="Genomic_DNA"/>
</dbReference>
<reference evidence="1 2" key="1">
    <citation type="journal article" date="2012" name="Eukaryot. Cell">
        <title>Draft genome sequence of CBS 2479, the standard type strain of Trichosporon asahii.</title>
        <authorList>
            <person name="Yang R.Y."/>
            <person name="Li H.T."/>
            <person name="Zhu H."/>
            <person name="Zhou G.P."/>
            <person name="Wang M."/>
            <person name="Wang L."/>
        </authorList>
    </citation>
    <scope>NUCLEOTIDE SEQUENCE [LARGE SCALE GENOMIC DNA]</scope>
    <source>
        <strain evidence="2">ATCC 90039 / CBS 2479 / JCM 2466 / KCTC 7840 / NCYC 2677 / UAMH 7654</strain>
    </source>
</reference>
<proteinExistence type="predicted"/>
<dbReference type="Proteomes" id="UP000002748">
    <property type="component" value="Unassembled WGS sequence"/>
</dbReference>